<evidence type="ECO:0000313" key="3">
    <source>
        <dbReference type="Proteomes" id="UP001232493"/>
    </source>
</evidence>
<dbReference type="EMBL" id="CP069362">
    <property type="protein sequence ID" value="WGS66019.1"/>
    <property type="molecule type" value="Genomic_DNA"/>
</dbReference>
<organism evidence="2 3">
    <name type="scientific">Marinitoga aeolica</name>
    <dbReference type="NCBI Taxonomy" id="2809031"/>
    <lineage>
        <taxon>Bacteria</taxon>
        <taxon>Thermotogati</taxon>
        <taxon>Thermotogota</taxon>
        <taxon>Thermotogae</taxon>
        <taxon>Petrotogales</taxon>
        <taxon>Petrotogaceae</taxon>
        <taxon>Marinitoga</taxon>
    </lineage>
</organism>
<dbReference type="CDD" id="cd22235">
    <property type="entry name" value="RHH_CopG_archaea"/>
    <property type="match status" value="1"/>
</dbReference>
<protein>
    <submittedName>
        <fullName evidence="2">Ribbon-helix-helix protein, CopG family</fullName>
    </submittedName>
</protein>
<name>A0ABY8PTR1_9BACT</name>
<dbReference type="Pfam" id="PF01402">
    <property type="entry name" value="RHH_1"/>
    <property type="match status" value="1"/>
</dbReference>
<dbReference type="InterPro" id="IPR002145">
    <property type="entry name" value="CopG"/>
</dbReference>
<evidence type="ECO:0000313" key="2">
    <source>
        <dbReference type="EMBL" id="WGS66019.1"/>
    </source>
</evidence>
<keyword evidence="3" id="KW-1185">Reference proteome</keyword>
<sequence>MSKLERHNIMIDPETWKILKELKRIQNKSISEILREAINQLLNSKKYNKTYFKIMTNASYCDDKENEELTRILDSLTEKDLEVVDEYELHR</sequence>
<accession>A0ABY8PTR1</accession>
<feature type="domain" description="Ribbon-helix-helix protein CopG" evidence="1">
    <location>
        <begin position="9"/>
        <end position="43"/>
    </location>
</feature>
<dbReference type="RefSeq" id="WP_281000959.1">
    <property type="nucleotide sequence ID" value="NZ_CP069362.1"/>
</dbReference>
<reference evidence="2 3" key="1">
    <citation type="submission" date="2021-02" db="EMBL/GenBank/DDBJ databases">
        <title>Characterization of Marinitoga sp. nov. str. BP5-C20A.</title>
        <authorList>
            <person name="Erauso G."/>
            <person name="Postec A."/>
        </authorList>
    </citation>
    <scope>NUCLEOTIDE SEQUENCE [LARGE SCALE GENOMIC DNA]</scope>
    <source>
        <strain evidence="2 3">BP5-C20A</strain>
    </source>
</reference>
<gene>
    <name evidence="2" type="ORF">JRV97_05575</name>
</gene>
<dbReference type="Proteomes" id="UP001232493">
    <property type="component" value="Chromosome"/>
</dbReference>
<evidence type="ECO:0000259" key="1">
    <source>
        <dbReference type="Pfam" id="PF01402"/>
    </source>
</evidence>
<proteinExistence type="predicted"/>